<keyword evidence="6" id="KW-1185">Reference proteome</keyword>
<accession>A0A512B7W1</accession>
<dbReference type="PANTHER" id="PTHR43280:SF27">
    <property type="entry name" value="TRANSCRIPTIONAL REGULATOR MTLR"/>
    <property type="match status" value="1"/>
</dbReference>
<dbReference type="InterPro" id="IPR014710">
    <property type="entry name" value="RmlC-like_jellyroll"/>
</dbReference>
<feature type="domain" description="HTH araC/xylS-type" evidence="4">
    <location>
        <begin position="179"/>
        <end position="278"/>
    </location>
</feature>
<dbReference type="InterPro" id="IPR009057">
    <property type="entry name" value="Homeodomain-like_sf"/>
</dbReference>
<dbReference type="InterPro" id="IPR011051">
    <property type="entry name" value="RmlC_Cupin_sf"/>
</dbReference>
<dbReference type="Pfam" id="PF02311">
    <property type="entry name" value="AraC_binding"/>
    <property type="match status" value="1"/>
</dbReference>
<dbReference type="Gene3D" id="2.60.120.10">
    <property type="entry name" value="Jelly Rolls"/>
    <property type="match status" value="1"/>
</dbReference>
<dbReference type="SMART" id="SM00342">
    <property type="entry name" value="HTH_ARAC"/>
    <property type="match status" value="1"/>
</dbReference>
<organism evidence="5 6">
    <name type="scientific">Segetibacter aerophilus</name>
    <dbReference type="NCBI Taxonomy" id="670293"/>
    <lineage>
        <taxon>Bacteria</taxon>
        <taxon>Pseudomonadati</taxon>
        <taxon>Bacteroidota</taxon>
        <taxon>Chitinophagia</taxon>
        <taxon>Chitinophagales</taxon>
        <taxon>Chitinophagaceae</taxon>
        <taxon>Segetibacter</taxon>
    </lineage>
</organism>
<dbReference type="PROSITE" id="PS01124">
    <property type="entry name" value="HTH_ARAC_FAMILY_2"/>
    <property type="match status" value="1"/>
</dbReference>
<proteinExistence type="predicted"/>
<dbReference type="EMBL" id="BJYT01000001">
    <property type="protein sequence ID" value="GEO08044.1"/>
    <property type="molecule type" value="Genomic_DNA"/>
</dbReference>
<dbReference type="InterPro" id="IPR003313">
    <property type="entry name" value="AraC-bd"/>
</dbReference>
<dbReference type="RefSeq" id="WP_147201984.1">
    <property type="nucleotide sequence ID" value="NZ_BJYT01000001.1"/>
</dbReference>
<dbReference type="SUPFAM" id="SSF51182">
    <property type="entry name" value="RmlC-like cupins"/>
    <property type="match status" value="1"/>
</dbReference>
<keyword evidence="2" id="KW-0238">DNA-binding</keyword>
<dbReference type="Proteomes" id="UP000321513">
    <property type="component" value="Unassembled WGS sequence"/>
</dbReference>
<dbReference type="Pfam" id="PF12833">
    <property type="entry name" value="HTH_18"/>
    <property type="match status" value="1"/>
</dbReference>
<evidence type="ECO:0000313" key="5">
    <source>
        <dbReference type="EMBL" id="GEO08044.1"/>
    </source>
</evidence>
<evidence type="ECO:0000256" key="1">
    <source>
        <dbReference type="ARBA" id="ARBA00023015"/>
    </source>
</evidence>
<dbReference type="InterPro" id="IPR018062">
    <property type="entry name" value="HTH_AraC-typ_CS"/>
</dbReference>
<dbReference type="PROSITE" id="PS00041">
    <property type="entry name" value="HTH_ARAC_FAMILY_1"/>
    <property type="match status" value="1"/>
</dbReference>
<gene>
    <name evidence="5" type="ORF">SAE01_05400</name>
</gene>
<dbReference type="Gene3D" id="1.10.10.60">
    <property type="entry name" value="Homeodomain-like"/>
    <property type="match status" value="2"/>
</dbReference>
<dbReference type="InterPro" id="IPR018060">
    <property type="entry name" value="HTH_AraC"/>
</dbReference>
<sequence>MKPLVEQLPLSDNTSFVARTHRTPNFEVNWHQHIEYELILFTEGAGLSFIGNYVGEFEVGDVFFLGANLPHTFKKSGDVITSAIVVHFKQDFWGNEFLNLPESKEVLHLLKTSLHGLKIKGKSKEVMNTLIGTLEKEKGFRRIITLCECLDLLAKKEEFDTLSTQEVKEVNNKNRERIDRIFHYTMENFREPIQLSTIARLADMSIPAFCNYFKKSTRKRYIDFLNEVRIGYACKLLTDNTSITIEGASYESGFSTIANFNKQFLKVKAMTPSKYRKIFSLRQSQL</sequence>
<evidence type="ECO:0000259" key="4">
    <source>
        <dbReference type="PROSITE" id="PS01124"/>
    </source>
</evidence>
<protein>
    <submittedName>
        <fullName evidence="5">AraC family transcriptional regulator</fullName>
    </submittedName>
</protein>
<dbReference type="GO" id="GO:0003700">
    <property type="term" value="F:DNA-binding transcription factor activity"/>
    <property type="evidence" value="ECO:0007669"/>
    <property type="project" value="InterPro"/>
</dbReference>
<dbReference type="AlphaFoldDB" id="A0A512B7W1"/>
<evidence type="ECO:0000313" key="6">
    <source>
        <dbReference type="Proteomes" id="UP000321513"/>
    </source>
</evidence>
<reference evidence="5 6" key="1">
    <citation type="submission" date="2019-07" db="EMBL/GenBank/DDBJ databases">
        <title>Whole genome shotgun sequence of Segetibacter aerophilus NBRC 106135.</title>
        <authorList>
            <person name="Hosoyama A."/>
            <person name="Uohara A."/>
            <person name="Ohji S."/>
            <person name="Ichikawa N."/>
        </authorList>
    </citation>
    <scope>NUCLEOTIDE SEQUENCE [LARGE SCALE GENOMIC DNA]</scope>
    <source>
        <strain evidence="5 6">NBRC 106135</strain>
    </source>
</reference>
<evidence type="ECO:0000256" key="2">
    <source>
        <dbReference type="ARBA" id="ARBA00023125"/>
    </source>
</evidence>
<name>A0A512B7W1_9BACT</name>
<comment type="caution">
    <text evidence="5">The sequence shown here is derived from an EMBL/GenBank/DDBJ whole genome shotgun (WGS) entry which is preliminary data.</text>
</comment>
<keyword evidence="1" id="KW-0805">Transcription regulation</keyword>
<dbReference type="PANTHER" id="PTHR43280">
    <property type="entry name" value="ARAC-FAMILY TRANSCRIPTIONAL REGULATOR"/>
    <property type="match status" value="1"/>
</dbReference>
<evidence type="ECO:0000256" key="3">
    <source>
        <dbReference type="ARBA" id="ARBA00023163"/>
    </source>
</evidence>
<keyword evidence="3" id="KW-0804">Transcription</keyword>
<dbReference type="GO" id="GO:0043565">
    <property type="term" value="F:sequence-specific DNA binding"/>
    <property type="evidence" value="ECO:0007669"/>
    <property type="project" value="InterPro"/>
</dbReference>
<dbReference type="OrthoDB" id="745435at2"/>
<dbReference type="SUPFAM" id="SSF46689">
    <property type="entry name" value="Homeodomain-like"/>
    <property type="match status" value="2"/>
</dbReference>